<keyword evidence="1" id="KW-0472">Membrane</keyword>
<feature type="transmembrane region" description="Helical" evidence="1">
    <location>
        <begin position="133"/>
        <end position="156"/>
    </location>
</feature>
<dbReference type="AlphaFoldDB" id="A0A1R2BQB0"/>
<feature type="transmembrane region" description="Helical" evidence="1">
    <location>
        <begin position="78"/>
        <end position="97"/>
    </location>
</feature>
<protein>
    <submittedName>
        <fullName evidence="2">Uncharacterized protein</fullName>
    </submittedName>
</protein>
<sequence length="207" mass="23451">MPGTGIVQFTPTSSRGLKFYKYVSIFYGVTEVALIATSAGVAMFLQFLICVSSMGFQVLIVFSIAWNIYKNTLLSFKINLGIASVGLLATIIMYPIINSWSVASELLCKDILAFSINQTALSQCNNLMNSRTILGIILVMEIALKIAWIICSVIGYRSKISLMMLIEQIKRDRRLAKMKELEILREKERRRKERRRKDLKDKIIVNG</sequence>
<reference evidence="2 3" key="1">
    <citation type="submission" date="2016-11" db="EMBL/GenBank/DDBJ databases">
        <title>The macronuclear genome of Stentor coeruleus: a giant cell with tiny introns.</title>
        <authorList>
            <person name="Slabodnick M."/>
            <person name="Ruby J.G."/>
            <person name="Reiff S.B."/>
            <person name="Swart E.C."/>
            <person name="Gosai S."/>
            <person name="Prabakaran S."/>
            <person name="Witkowska E."/>
            <person name="Larue G.E."/>
            <person name="Fisher S."/>
            <person name="Freeman R.M."/>
            <person name="Gunawardena J."/>
            <person name="Chu W."/>
            <person name="Stover N.A."/>
            <person name="Gregory B.D."/>
            <person name="Nowacki M."/>
            <person name="Derisi J."/>
            <person name="Roy S.W."/>
            <person name="Marshall W.F."/>
            <person name="Sood P."/>
        </authorList>
    </citation>
    <scope>NUCLEOTIDE SEQUENCE [LARGE SCALE GENOMIC DNA]</scope>
    <source>
        <strain evidence="2">WM001</strain>
    </source>
</reference>
<keyword evidence="3" id="KW-1185">Reference proteome</keyword>
<evidence type="ECO:0000313" key="2">
    <source>
        <dbReference type="EMBL" id="OMJ78924.1"/>
    </source>
</evidence>
<keyword evidence="1" id="KW-1133">Transmembrane helix</keyword>
<evidence type="ECO:0000313" key="3">
    <source>
        <dbReference type="Proteomes" id="UP000187209"/>
    </source>
</evidence>
<feature type="transmembrane region" description="Helical" evidence="1">
    <location>
        <begin position="43"/>
        <end position="66"/>
    </location>
</feature>
<proteinExistence type="predicted"/>
<gene>
    <name evidence="2" type="ORF">SteCoe_21144</name>
</gene>
<feature type="transmembrane region" description="Helical" evidence="1">
    <location>
        <begin position="19"/>
        <end position="37"/>
    </location>
</feature>
<evidence type="ECO:0000256" key="1">
    <source>
        <dbReference type="SAM" id="Phobius"/>
    </source>
</evidence>
<keyword evidence="1" id="KW-0812">Transmembrane</keyword>
<name>A0A1R2BQB0_9CILI</name>
<dbReference type="Proteomes" id="UP000187209">
    <property type="component" value="Unassembled WGS sequence"/>
</dbReference>
<accession>A0A1R2BQB0</accession>
<comment type="caution">
    <text evidence="2">The sequence shown here is derived from an EMBL/GenBank/DDBJ whole genome shotgun (WGS) entry which is preliminary data.</text>
</comment>
<organism evidence="2 3">
    <name type="scientific">Stentor coeruleus</name>
    <dbReference type="NCBI Taxonomy" id="5963"/>
    <lineage>
        <taxon>Eukaryota</taxon>
        <taxon>Sar</taxon>
        <taxon>Alveolata</taxon>
        <taxon>Ciliophora</taxon>
        <taxon>Postciliodesmatophora</taxon>
        <taxon>Heterotrichea</taxon>
        <taxon>Heterotrichida</taxon>
        <taxon>Stentoridae</taxon>
        <taxon>Stentor</taxon>
    </lineage>
</organism>
<dbReference type="EMBL" id="MPUH01000496">
    <property type="protein sequence ID" value="OMJ78924.1"/>
    <property type="molecule type" value="Genomic_DNA"/>
</dbReference>